<comment type="caution">
    <text evidence="1">The sequence shown here is derived from an EMBL/GenBank/DDBJ whole genome shotgun (WGS) entry which is preliminary data.</text>
</comment>
<evidence type="ECO:0000313" key="1">
    <source>
        <dbReference type="EMBL" id="NOU97123.1"/>
    </source>
</evidence>
<reference evidence="1" key="1">
    <citation type="submission" date="2019-10" db="EMBL/GenBank/DDBJ databases">
        <title>Description of Paenibacillus glebae sp. nov.</title>
        <authorList>
            <person name="Carlier A."/>
            <person name="Qi S."/>
        </authorList>
    </citation>
    <scope>NUCLEOTIDE SEQUENCE</scope>
    <source>
        <strain evidence="1">LMG 31456</strain>
    </source>
</reference>
<dbReference type="RefSeq" id="WP_171655372.1">
    <property type="nucleotide sequence ID" value="NZ_WHOD01000106.1"/>
</dbReference>
<protein>
    <submittedName>
        <fullName evidence="1">Uncharacterized protein</fullName>
    </submittedName>
</protein>
<proteinExistence type="predicted"/>
<sequence length="145" mass="16254">MNKTNVFKSTALFSPSHHFIRTSLLANRWLYLSLGILLPLLSFCAGCSNQSHYATEPQLLAALSFAPRHLIIDNQNDYVWTKVTITLNSNFTYQTPILSRGPSSIPLASFLDPQGESFNPDKTQPHHLKVEVLEGINGKPGQFIW</sequence>
<evidence type="ECO:0000313" key="2">
    <source>
        <dbReference type="Proteomes" id="UP000641588"/>
    </source>
</evidence>
<dbReference type="Proteomes" id="UP000641588">
    <property type="component" value="Unassembled WGS sequence"/>
</dbReference>
<dbReference type="EMBL" id="WHOD01000106">
    <property type="protein sequence ID" value="NOU97123.1"/>
    <property type="molecule type" value="Genomic_DNA"/>
</dbReference>
<accession>A0A972GVM3</accession>
<keyword evidence="2" id="KW-1185">Reference proteome</keyword>
<organism evidence="1 2">
    <name type="scientific">Paenibacillus foliorum</name>
    <dbReference type="NCBI Taxonomy" id="2654974"/>
    <lineage>
        <taxon>Bacteria</taxon>
        <taxon>Bacillati</taxon>
        <taxon>Bacillota</taxon>
        <taxon>Bacilli</taxon>
        <taxon>Bacillales</taxon>
        <taxon>Paenibacillaceae</taxon>
        <taxon>Paenibacillus</taxon>
    </lineage>
</organism>
<dbReference type="AlphaFoldDB" id="A0A972GVM3"/>
<gene>
    <name evidence="1" type="ORF">GC093_28435</name>
</gene>
<name>A0A972GVM3_9BACL</name>